<dbReference type="InterPro" id="IPR008266">
    <property type="entry name" value="Tyr_kinase_AS"/>
</dbReference>
<keyword evidence="2" id="KW-0547">Nucleotide-binding</keyword>
<accession>A0A3S8UAF4</accession>
<dbReference type="PANTHER" id="PTHR43289:SF6">
    <property type="entry name" value="SERINE_THREONINE-PROTEIN KINASE NEKL-3"/>
    <property type="match status" value="1"/>
</dbReference>
<gene>
    <name evidence="8" type="ORF">EI545_18195</name>
</gene>
<dbReference type="EMBL" id="CP034328">
    <property type="protein sequence ID" value="AZL60584.1"/>
    <property type="molecule type" value="Genomic_DNA"/>
</dbReference>
<evidence type="ECO:0000259" key="7">
    <source>
        <dbReference type="PROSITE" id="PS50011"/>
    </source>
</evidence>
<organism evidence="8 9">
    <name type="scientific">Tabrizicola piscis</name>
    <dbReference type="NCBI Taxonomy" id="2494374"/>
    <lineage>
        <taxon>Bacteria</taxon>
        <taxon>Pseudomonadati</taxon>
        <taxon>Pseudomonadota</taxon>
        <taxon>Alphaproteobacteria</taxon>
        <taxon>Rhodobacterales</taxon>
        <taxon>Paracoccaceae</taxon>
        <taxon>Tabrizicola</taxon>
    </lineage>
</organism>
<dbReference type="Pfam" id="PF00069">
    <property type="entry name" value="Pkinase"/>
    <property type="match status" value="1"/>
</dbReference>
<dbReference type="Gene3D" id="3.30.200.20">
    <property type="entry name" value="Phosphorylase Kinase, domain 1"/>
    <property type="match status" value="1"/>
</dbReference>
<dbReference type="GO" id="GO:0005524">
    <property type="term" value="F:ATP binding"/>
    <property type="evidence" value="ECO:0007669"/>
    <property type="project" value="UniProtKB-KW"/>
</dbReference>
<dbReference type="KEGG" id="taw:EI545_18195"/>
<name>A0A3S8UAF4_9RHOB</name>
<evidence type="ECO:0000256" key="3">
    <source>
        <dbReference type="ARBA" id="ARBA00022777"/>
    </source>
</evidence>
<dbReference type="PROSITE" id="PS50011">
    <property type="entry name" value="PROTEIN_KINASE_DOM"/>
    <property type="match status" value="1"/>
</dbReference>
<keyword evidence="1" id="KW-0808">Transferase</keyword>
<protein>
    <submittedName>
        <fullName evidence="8">Serine/threonine protein kinase</fullName>
    </submittedName>
</protein>
<dbReference type="PROSITE" id="PS00109">
    <property type="entry name" value="PROTEIN_KINASE_TYR"/>
    <property type="match status" value="1"/>
</dbReference>
<evidence type="ECO:0000256" key="6">
    <source>
        <dbReference type="SAM" id="Phobius"/>
    </source>
</evidence>
<keyword evidence="6" id="KW-0472">Membrane</keyword>
<dbReference type="CDD" id="cd14014">
    <property type="entry name" value="STKc_PknB_like"/>
    <property type="match status" value="1"/>
</dbReference>
<evidence type="ECO:0000256" key="1">
    <source>
        <dbReference type="ARBA" id="ARBA00022679"/>
    </source>
</evidence>
<dbReference type="AlphaFoldDB" id="A0A3S8UAF4"/>
<dbReference type="Proteomes" id="UP000282002">
    <property type="component" value="Chromosome"/>
</dbReference>
<keyword evidence="8" id="KW-0723">Serine/threonine-protein kinase</keyword>
<dbReference type="OrthoDB" id="9801841at2"/>
<dbReference type="RefSeq" id="WP_125326776.1">
    <property type="nucleotide sequence ID" value="NZ_CP034328.1"/>
</dbReference>
<feature type="region of interest" description="Disordered" evidence="5">
    <location>
        <begin position="1"/>
        <end position="22"/>
    </location>
</feature>
<reference evidence="8 9" key="1">
    <citation type="submission" date="2018-12" db="EMBL/GenBank/DDBJ databases">
        <title>Complete genome sequencing of Tabrizicola sp. K13M18.</title>
        <authorList>
            <person name="Bae J.-W."/>
        </authorList>
    </citation>
    <scope>NUCLEOTIDE SEQUENCE [LARGE SCALE GENOMIC DNA]</scope>
    <source>
        <strain evidence="8 9">K13M18</strain>
    </source>
</reference>
<dbReference type="InterPro" id="IPR000719">
    <property type="entry name" value="Prot_kinase_dom"/>
</dbReference>
<proteinExistence type="predicted"/>
<dbReference type="InterPro" id="IPR011009">
    <property type="entry name" value="Kinase-like_dom_sf"/>
</dbReference>
<evidence type="ECO:0000256" key="5">
    <source>
        <dbReference type="SAM" id="MobiDB-lite"/>
    </source>
</evidence>
<sequence>MPGPTQTDPTLEEEPSNADLDGFGDDLKEGTQLLGGQYTILGFLNSGGFGITYLAKDSLERTVVIKECFPNALCRRSTSIVRARSRKHQVDFRSFVSSFVEEARSLARLVHPNIVGVHQVFEDNDTAYMAIDYINGKDLHDVLESTDQAFTPDEIVEMLKKMLSAVEFIHQAGILHRDISPDNILIDTTGNPVLIDFGAASEQGAQATRVLTGRRVVKDGYSPQEFYLTGAEQSPSSDLYALGATFYHVITGKAPPESQRRLALVAEGSPDPYEPLDGRFPGYPPGFLASIDKAVRVLSKDRIATAADWLEVIRKGEAGELDPVAEPASAPGARPQTQGAVASNMGYIIGAGTVFVVAAAFGLWSMTR</sequence>
<dbReference type="GO" id="GO:0004674">
    <property type="term" value="F:protein serine/threonine kinase activity"/>
    <property type="evidence" value="ECO:0007669"/>
    <property type="project" value="UniProtKB-KW"/>
</dbReference>
<evidence type="ECO:0000313" key="9">
    <source>
        <dbReference type="Proteomes" id="UP000282002"/>
    </source>
</evidence>
<keyword evidence="9" id="KW-1185">Reference proteome</keyword>
<keyword evidence="4" id="KW-0067">ATP-binding</keyword>
<feature type="domain" description="Protein kinase" evidence="7">
    <location>
        <begin position="38"/>
        <end position="348"/>
    </location>
</feature>
<dbReference type="Gene3D" id="1.10.510.10">
    <property type="entry name" value="Transferase(Phosphotransferase) domain 1"/>
    <property type="match status" value="1"/>
</dbReference>
<evidence type="ECO:0000313" key="8">
    <source>
        <dbReference type="EMBL" id="AZL60584.1"/>
    </source>
</evidence>
<dbReference type="PANTHER" id="PTHR43289">
    <property type="entry name" value="MITOGEN-ACTIVATED PROTEIN KINASE KINASE KINASE 20-RELATED"/>
    <property type="match status" value="1"/>
</dbReference>
<keyword evidence="6" id="KW-0812">Transmembrane</keyword>
<keyword evidence="3 8" id="KW-0418">Kinase</keyword>
<keyword evidence="6" id="KW-1133">Transmembrane helix</keyword>
<evidence type="ECO:0000256" key="2">
    <source>
        <dbReference type="ARBA" id="ARBA00022741"/>
    </source>
</evidence>
<feature type="transmembrane region" description="Helical" evidence="6">
    <location>
        <begin position="345"/>
        <end position="364"/>
    </location>
</feature>
<evidence type="ECO:0000256" key="4">
    <source>
        <dbReference type="ARBA" id="ARBA00022840"/>
    </source>
</evidence>
<dbReference type="SUPFAM" id="SSF56112">
    <property type="entry name" value="Protein kinase-like (PK-like)"/>
    <property type="match status" value="1"/>
</dbReference>